<evidence type="ECO:0000256" key="2">
    <source>
        <dbReference type="SAM" id="Phobius"/>
    </source>
</evidence>
<keyword evidence="2" id="KW-0812">Transmembrane</keyword>
<keyword evidence="5" id="KW-1185">Reference proteome</keyword>
<dbReference type="PANTHER" id="PTHR13715:SF99">
    <property type="entry name" value="INOSITOL 1,4,5-TRISPHOSPHATE RECEPTOR-LIKE PROTEIN A"/>
    <property type="match status" value="1"/>
</dbReference>
<evidence type="ECO:0000256" key="1">
    <source>
        <dbReference type="SAM" id="MobiDB-lite"/>
    </source>
</evidence>
<dbReference type="Pfam" id="PF08709">
    <property type="entry name" value="Ins145_P3_rec"/>
    <property type="match status" value="1"/>
</dbReference>
<keyword evidence="2" id="KW-0472">Membrane</keyword>
<dbReference type="EnsemblMetazoa" id="XM_019998756.1">
    <property type="protein sequence ID" value="XP_019854315.1"/>
    <property type="gene ID" value="LOC109583421"/>
</dbReference>
<dbReference type="KEGG" id="aqu:109583421"/>
<sequence length="2348" mass="270097">MEEGTAFVREGDTILLSYEVKGQKLFLYSMQPIRSKDKNDRAYEAWDKYAFNQPSLHPLAYDEIKERAIPPNVHYLSFKVIPELLSEESFQDDTHVRKDTSYCMKLVYGRKIKLLHMGSKMYLSLSCSSEGDKYITFRPEYDERTCLFIVHLPNEEKQFGDAVCSGDTIFLKSSFEPSYIVSNEDDNKLSVSDSICDSIGFTVSLHRSVKANSGSIRGGSVVRLSCLETDAFLHGEGSTLDPSIWTRGLEHFRQEGLFKVGFTQKRKLPNGVHKPLPVSGDCYWLLEKWDKPLDGTPFKFDDKCSLRHLQTQRYLALNNKSGEFELVAVNGIGSRGYQYKFIIEPATPNTDSSIEEVQQDSEIMLKVADSKSNAYLSLDTKKKPFRDSKKRQISTQWLRIVKCSDLSDDCVTRKKCIIKVGEVEKKSLFKLYFAKSVKSILQEILVRNPVPLEEYALTLNPNDEETCLDVLQCVSKWLKKGLSTTRKTRGKISRSSEVIALLVNFLCVKLSDRICTEIASILTDFIKIHSHRSHLYFIHRPQPCDMSLADVVASQLTKNSKIQMILYHLLERQSGVADTVALSLLNSKFLDRITWPLTINDKTIIEIFAMLCTPNGIPFEEMQKYICTELENGRKEIPIFKIVEDGVLYHVNGGSFVLENFSENAKVKINYFISLLDFFAALCKGGERVSSDFVKKHCPFDTSCLYPGGLIDSVVNDSVLCNKLKSAYLKCIISAYIEPKIENSGIDIDNIWHCYFWSKVKKTNKTSRPLYASNVAESSLMKHEHIRDIVELLKQCITIADCKLTTKSFFLSDLMELFNTLIAYGLCWNCKTEVPDNFFTDDKTELKYLINDEGDEVFINLPLLVQMLDGRDDTIMIAERGVDVGYSYRQENLSLFRLKVNIIKVLHSFLKQLIYLGLEKFLLIFATEEGINPGGVKSLFSDLKLYECFDIADPKGPSAEEPKGPNLKKVLECLMHYPNDELRQASVALLIDIHDMEHKMIEDAKNSYLIFKEDSTVTDFTKRGSFTDANKSLLVLIQGLGNIRTSEDLKWYGCAMVKKDNKNNIVPRRRIQMLAYTSGIFSALMVYVLKFSQRVCHANTNQLQLLNRAFKFLQLMCQGNKMVKAKIFVSIPQLLKVRTGVAAVAHLLAEVFEKNRELCLRMSNNDIECMYTLASTYHSDSSEYLKFFKTLGILMKPDTEGSILIHQQFLFRLFLDSYHDCFSDVLSSEGISNAVNLLKESSQKDEEVIYAQNKLLCLTEFLAACSERYQFAKDKCCEFFSLHHLINIIINNGIDKNFQKPFVHFLEQVYLCNKRQLKHSLLIMSLKQVVSQLQDNETSESRPLYLLCLDGKQLEEVKELPEDDEEIQEMKINEDWQNFVANIAVNTSHIAGTSGSNANQLLQLYEKRFRYLHPKRSGQEKLVEIFEECMTEIKELIFIIEEQLQGSSEENNVILVRATHNMFQIFGVFHQCIIKMNDYHFNKLKSNLQFLFLFSPHDVERFLLLSKKEDVSLYILAFFAVFFLYNGENDSEKERLLEIRSVAIGNRNLFNIIGRQIQRATAELNKPGPITQNSRLSLPDSHFGSINEDSQSNNDLSINEDSQSNNDLTGVHVDQVPKVELKVETGTDLIWQAGLSLDVISAMCSGQKDEMQDKMRLDPSTGIHFVRDTAILLSKLANLEIHSSLIECKTKAIQALIEMCNGNIENKKVALDGQVIDSINLILSTPCNVAIVEIEEQKMQGVAIKLLQILLEETCKESKKVIQMVCTNLKKDKVVKFIVEIFGIYKIDRDDNSQIHDLSSHLSAMRQAVLKAYHVLRTVEDHDKSFNFTILLSIYLEKCDKTIFSEKCDKQILWNILSYLEERSHRIEVFYEDTKGSGILTRVYFPYAPSLELSETEKHIFKHNVNREDIEDRQENLILWTKSAHRNFTHKSKLKKIPPLFNVLFGFFSELFNFLLILLTILLNLLILSLYIIPDSVIDQQGANSSIVIITKPNLRLASYFYWRHVFTIPHLLLSLWMTAQYFITEKKNFIVIPYGLKNARYKIEMWVKKHFRYFYKKILRTQKTIFAYESYTKCYEFNLLSFGTLYRLIFVLCSILAASSISFGYLYCICIPYTFMRLPQLQNVKKTLEIKKSQLFSLTLVLFALLWIYAIISFTFLYSFFDVNQNLFCDSLFECYITVLRVGLFSSFGGSIPSTYVNQPGPDFTIFAWRAIIDVSYYLIITLIILPIAIGIFNDGFSKLNNEMAMIEQDQKDRCFVCGIENDVFEKHVEISDRKESPFWVHTHANHYVYSYIYYGIWVMSMPSERLTAIERYVCDMINSGKTTFYPKEDSKDLEGVDWKKKTELNC</sequence>
<feature type="compositionally biased region" description="Polar residues" evidence="1">
    <location>
        <begin position="1587"/>
        <end position="1608"/>
    </location>
</feature>
<feature type="transmembrane region" description="Helical" evidence="2">
    <location>
        <begin position="2001"/>
        <end position="2024"/>
    </location>
</feature>
<name>A0AAN0JBC6_AMPQE</name>
<keyword evidence="2" id="KW-1133">Transmembrane helix</keyword>
<dbReference type="InterPro" id="IPR014821">
    <property type="entry name" value="Ins145_P3_rcpt"/>
</dbReference>
<accession>A0AAN0JBC6</accession>
<dbReference type="Proteomes" id="UP000007879">
    <property type="component" value="Unassembled WGS sequence"/>
</dbReference>
<evidence type="ECO:0000313" key="4">
    <source>
        <dbReference type="EnsemblMetazoa" id="XP_019854315.1"/>
    </source>
</evidence>
<dbReference type="GO" id="GO:0006816">
    <property type="term" value="P:calcium ion transport"/>
    <property type="evidence" value="ECO:0007669"/>
    <property type="project" value="InterPro"/>
</dbReference>
<dbReference type="Gene3D" id="1.10.287.70">
    <property type="match status" value="1"/>
</dbReference>
<feature type="transmembrane region" description="Helical" evidence="2">
    <location>
        <begin position="2136"/>
        <end position="2162"/>
    </location>
</feature>
<feature type="transmembrane region" description="Helical" evidence="2">
    <location>
        <begin position="2089"/>
        <end position="2116"/>
    </location>
</feature>
<dbReference type="CDD" id="cd23280">
    <property type="entry name" value="beta-trefoil_MIR_itr-1-like"/>
    <property type="match status" value="1"/>
</dbReference>
<feature type="transmembrane region" description="Helical" evidence="2">
    <location>
        <begin position="1951"/>
        <end position="1973"/>
    </location>
</feature>
<dbReference type="InterPro" id="IPR036300">
    <property type="entry name" value="MIR_dom_sf"/>
</dbReference>
<proteinExistence type="predicted"/>
<dbReference type="RefSeq" id="XP_019854315.1">
    <property type="nucleotide sequence ID" value="XM_019998756.1"/>
</dbReference>
<dbReference type="InterPro" id="IPR015925">
    <property type="entry name" value="Ryanodine_IP3_receptor"/>
</dbReference>
<feature type="transmembrane region" description="Helical" evidence="2">
    <location>
        <begin position="2216"/>
        <end position="2235"/>
    </location>
</feature>
<dbReference type="SUPFAM" id="SSF82109">
    <property type="entry name" value="MIR domain"/>
    <property type="match status" value="2"/>
</dbReference>
<dbReference type="PANTHER" id="PTHR13715">
    <property type="entry name" value="RYANODINE RECEPTOR AND IP3 RECEPTOR"/>
    <property type="match status" value="1"/>
</dbReference>
<feature type="domain" description="Inositol 1,4,5-trisphosphate/ryanodine receptor" evidence="3">
    <location>
        <begin position="88"/>
        <end position="183"/>
    </location>
</feature>
<dbReference type="Gene3D" id="2.80.10.50">
    <property type="match status" value="2"/>
</dbReference>
<evidence type="ECO:0000259" key="3">
    <source>
        <dbReference type="Pfam" id="PF08709"/>
    </source>
</evidence>
<evidence type="ECO:0000313" key="5">
    <source>
        <dbReference type="Proteomes" id="UP000007879"/>
    </source>
</evidence>
<organism evidence="4 5">
    <name type="scientific">Amphimedon queenslandica</name>
    <name type="common">Sponge</name>
    <dbReference type="NCBI Taxonomy" id="400682"/>
    <lineage>
        <taxon>Eukaryota</taxon>
        <taxon>Metazoa</taxon>
        <taxon>Porifera</taxon>
        <taxon>Demospongiae</taxon>
        <taxon>Heteroscleromorpha</taxon>
        <taxon>Haplosclerida</taxon>
        <taxon>Niphatidae</taxon>
        <taxon>Amphimedon</taxon>
    </lineage>
</organism>
<protein>
    <recommendedName>
        <fullName evidence="3">Inositol 1,4,5-trisphosphate/ryanodine receptor domain-containing protein</fullName>
    </recommendedName>
</protein>
<reference evidence="4" key="2">
    <citation type="submission" date="2024-06" db="UniProtKB">
        <authorList>
            <consortium name="EnsemblMetazoa"/>
        </authorList>
    </citation>
    <scope>IDENTIFICATION</scope>
</reference>
<dbReference type="GeneID" id="109583421"/>
<feature type="region of interest" description="Disordered" evidence="1">
    <location>
        <begin position="1581"/>
        <end position="1609"/>
    </location>
</feature>
<reference evidence="5" key="1">
    <citation type="journal article" date="2010" name="Nature">
        <title>The Amphimedon queenslandica genome and the evolution of animal complexity.</title>
        <authorList>
            <person name="Srivastava M."/>
            <person name="Simakov O."/>
            <person name="Chapman J."/>
            <person name="Fahey B."/>
            <person name="Gauthier M.E."/>
            <person name="Mitros T."/>
            <person name="Richards G.S."/>
            <person name="Conaco C."/>
            <person name="Dacre M."/>
            <person name="Hellsten U."/>
            <person name="Larroux C."/>
            <person name="Putnam N.H."/>
            <person name="Stanke M."/>
            <person name="Adamska M."/>
            <person name="Darling A."/>
            <person name="Degnan S.M."/>
            <person name="Oakley T.H."/>
            <person name="Plachetzki D.C."/>
            <person name="Zhai Y."/>
            <person name="Adamski M."/>
            <person name="Calcino A."/>
            <person name="Cummins S.F."/>
            <person name="Goodstein D.M."/>
            <person name="Harris C."/>
            <person name="Jackson D.J."/>
            <person name="Leys S.P."/>
            <person name="Shu S."/>
            <person name="Woodcroft B.J."/>
            <person name="Vervoort M."/>
            <person name="Kosik K.S."/>
            <person name="Manning G."/>
            <person name="Degnan B.M."/>
            <person name="Rokhsar D.S."/>
        </authorList>
    </citation>
    <scope>NUCLEOTIDE SEQUENCE [LARGE SCALE GENOMIC DNA]</scope>
</reference>